<dbReference type="EMBL" id="LT906454">
    <property type="protein sequence ID" value="SNV35688.1"/>
    <property type="molecule type" value="Genomic_DNA"/>
</dbReference>
<name>A0A239WPC6_STRAI</name>
<dbReference type="AlphaFoldDB" id="A0A239WPC6"/>
<evidence type="ECO:0000313" key="2">
    <source>
        <dbReference type="Proteomes" id="UP000215144"/>
    </source>
</evidence>
<dbReference type="RefSeq" id="WP_095121857.1">
    <property type="nucleotide sequence ID" value="NZ_LT906454.1"/>
</dbReference>
<reference evidence="1 2" key="1">
    <citation type="submission" date="2017-06" db="EMBL/GenBank/DDBJ databases">
        <authorList>
            <consortium name="Pathogen Informatics"/>
        </authorList>
    </citation>
    <scope>NUCLEOTIDE SEQUENCE [LARGE SCALE GENOMIC DNA]</scope>
    <source>
        <strain evidence="1 2">NCTC11291</strain>
    </source>
</reference>
<dbReference type="SUPFAM" id="SSF47789">
    <property type="entry name" value="C-terminal domain of RNA polymerase alpha subunit"/>
    <property type="match status" value="1"/>
</dbReference>
<dbReference type="GO" id="GO:0003677">
    <property type="term" value="F:DNA binding"/>
    <property type="evidence" value="ECO:0007669"/>
    <property type="project" value="UniProtKB-KW"/>
</dbReference>
<dbReference type="KEGG" id="saco:SAME_00508"/>
<evidence type="ECO:0000313" key="1">
    <source>
        <dbReference type="EMBL" id="SNV35688.1"/>
    </source>
</evidence>
<accession>A0A239WPC6</accession>
<proteinExistence type="predicted"/>
<dbReference type="Gene3D" id="1.10.150.20">
    <property type="entry name" value="5' to 3' exonuclease, C-terminal subdomain"/>
    <property type="match status" value="1"/>
</dbReference>
<keyword evidence="1" id="KW-0238">DNA-binding</keyword>
<sequence>MNRKDNDKIIDFSDYLAEKDFEELLQSELAGFSDEELDELYDHLAFGLDADEELQEAELESARENFRLLKDLEEIETAGHDALLASSPVSWVNLDKRSYLSNKMALATAYKQNGLYQKALDHFLEIYQVEETDGLGTRYEIMSSYVLMSKHEELKAFYFSKDYHQGDLMMDIPYIISSILAGQEESVRDILDDWLFKVDGFFAFCNQPMMPLEAIMEVSSLDSYQANSMTAVYVSLSTFLPILIPSGYYIMAIIQQLLDIEESPLIENLEVFSSVQLNTLTSFGIQYVSDIEEWSEAEFREIPKIGPTTIKKLKEKGVVFQS</sequence>
<organism evidence="1 2">
    <name type="scientific">Streptococcus acidominimus</name>
    <dbReference type="NCBI Taxonomy" id="1326"/>
    <lineage>
        <taxon>Bacteria</taxon>
        <taxon>Bacillati</taxon>
        <taxon>Bacillota</taxon>
        <taxon>Bacilli</taxon>
        <taxon>Lactobacillales</taxon>
        <taxon>Streptococcaceae</taxon>
        <taxon>Streptococcus</taxon>
    </lineage>
</organism>
<dbReference type="OrthoDB" id="2214899at2"/>
<protein>
    <submittedName>
        <fullName evidence="1">DNA-binding protein</fullName>
    </submittedName>
</protein>
<gene>
    <name evidence="1" type="ORF">SAMEA4504048_00508</name>
</gene>
<dbReference type="Proteomes" id="UP000215144">
    <property type="component" value="Chromosome 1"/>
</dbReference>